<dbReference type="Pfam" id="PF00196">
    <property type="entry name" value="GerE"/>
    <property type="match status" value="1"/>
</dbReference>
<evidence type="ECO:0000259" key="6">
    <source>
        <dbReference type="PROSITE" id="PS50043"/>
    </source>
</evidence>
<feature type="domain" description="HTH luxR-type" evidence="6">
    <location>
        <begin position="147"/>
        <end position="212"/>
    </location>
</feature>
<dbReference type="GO" id="GO:0003677">
    <property type="term" value="F:DNA binding"/>
    <property type="evidence" value="ECO:0007669"/>
    <property type="project" value="UniProtKB-KW"/>
</dbReference>
<dbReference type="SMART" id="SM00421">
    <property type="entry name" value="HTH_LUXR"/>
    <property type="match status" value="1"/>
</dbReference>
<dbReference type="PROSITE" id="PS00622">
    <property type="entry name" value="HTH_LUXR_1"/>
    <property type="match status" value="1"/>
</dbReference>
<comment type="caution">
    <text evidence="8">The sequence shown here is derived from an EMBL/GenBank/DDBJ whole genome shotgun (WGS) entry which is preliminary data.</text>
</comment>
<dbReference type="InterPro" id="IPR011006">
    <property type="entry name" value="CheY-like_superfamily"/>
</dbReference>
<dbReference type="SUPFAM" id="SSF52172">
    <property type="entry name" value="CheY-like"/>
    <property type="match status" value="1"/>
</dbReference>
<dbReference type="PROSITE" id="PS50110">
    <property type="entry name" value="RESPONSE_REGULATORY"/>
    <property type="match status" value="1"/>
</dbReference>
<keyword evidence="2" id="KW-0805">Transcription regulation</keyword>
<dbReference type="Gene3D" id="3.40.50.2300">
    <property type="match status" value="1"/>
</dbReference>
<name>A0ABQ3YWI1_9ACTN</name>
<dbReference type="PANTHER" id="PTHR43214">
    <property type="entry name" value="TWO-COMPONENT RESPONSE REGULATOR"/>
    <property type="match status" value="1"/>
</dbReference>
<keyword evidence="3 8" id="KW-0238">DNA-binding</keyword>
<dbReference type="PANTHER" id="PTHR43214:SF24">
    <property type="entry name" value="TRANSCRIPTIONAL REGULATORY PROTEIN NARL-RELATED"/>
    <property type="match status" value="1"/>
</dbReference>
<gene>
    <name evidence="8" type="ORF">Adu01nite_33030</name>
</gene>
<protein>
    <submittedName>
        <fullName evidence="8">DNA-binding response regulator</fullName>
    </submittedName>
</protein>
<evidence type="ECO:0000256" key="4">
    <source>
        <dbReference type="ARBA" id="ARBA00023163"/>
    </source>
</evidence>
<evidence type="ECO:0000256" key="2">
    <source>
        <dbReference type="ARBA" id="ARBA00023015"/>
    </source>
</evidence>
<proteinExistence type="predicted"/>
<keyword evidence="9" id="KW-1185">Reference proteome</keyword>
<evidence type="ECO:0000256" key="5">
    <source>
        <dbReference type="PROSITE-ProRule" id="PRU00169"/>
    </source>
</evidence>
<dbReference type="Proteomes" id="UP000637628">
    <property type="component" value="Unassembled WGS sequence"/>
</dbReference>
<dbReference type="InterPro" id="IPR001789">
    <property type="entry name" value="Sig_transdc_resp-reg_receiver"/>
</dbReference>
<dbReference type="CDD" id="cd17535">
    <property type="entry name" value="REC_NarL-like"/>
    <property type="match status" value="1"/>
</dbReference>
<organism evidence="8 9">
    <name type="scientific">Paractinoplanes durhamensis</name>
    <dbReference type="NCBI Taxonomy" id="113563"/>
    <lineage>
        <taxon>Bacteria</taxon>
        <taxon>Bacillati</taxon>
        <taxon>Actinomycetota</taxon>
        <taxon>Actinomycetes</taxon>
        <taxon>Micromonosporales</taxon>
        <taxon>Micromonosporaceae</taxon>
        <taxon>Paractinoplanes</taxon>
    </lineage>
</organism>
<dbReference type="Pfam" id="PF00072">
    <property type="entry name" value="Response_reg"/>
    <property type="match status" value="1"/>
</dbReference>
<evidence type="ECO:0000256" key="1">
    <source>
        <dbReference type="ARBA" id="ARBA00022553"/>
    </source>
</evidence>
<keyword evidence="1 5" id="KW-0597">Phosphoprotein</keyword>
<dbReference type="RefSeq" id="WP_203727721.1">
    <property type="nucleotide sequence ID" value="NZ_BAAATX010000005.1"/>
</dbReference>
<dbReference type="PROSITE" id="PS50043">
    <property type="entry name" value="HTH_LUXR_2"/>
    <property type="match status" value="1"/>
</dbReference>
<dbReference type="InterPro" id="IPR058245">
    <property type="entry name" value="NreC/VraR/RcsB-like_REC"/>
</dbReference>
<evidence type="ECO:0000259" key="7">
    <source>
        <dbReference type="PROSITE" id="PS50110"/>
    </source>
</evidence>
<dbReference type="CDD" id="cd06170">
    <property type="entry name" value="LuxR_C_like"/>
    <property type="match status" value="1"/>
</dbReference>
<dbReference type="PRINTS" id="PR00038">
    <property type="entry name" value="HTHLUXR"/>
</dbReference>
<evidence type="ECO:0000313" key="9">
    <source>
        <dbReference type="Proteomes" id="UP000637628"/>
    </source>
</evidence>
<feature type="domain" description="Response regulatory" evidence="7">
    <location>
        <begin position="4"/>
        <end position="120"/>
    </location>
</feature>
<dbReference type="InterPro" id="IPR039420">
    <property type="entry name" value="WalR-like"/>
</dbReference>
<evidence type="ECO:0000256" key="3">
    <source>
        <dbReference type="ARBA" id="ARBA00023125"/>
    </source>
</evidence>
<accession>A0ABQ3YWI1</accession>
<feature type="modified residue" description="4-aspartylphosphate" evidence="5">
    <location>
        <position position="54"/>
    </location>
</feature>
<dbReference type="InterPro" id="IPR000792">
    <property type="entry name" value="Tscrpt_reg_LuxR_C"/>
</dbReference>
<sequence>MSIRVLVADDQPLIRAGLVALFRAAGLEVAGEAADGAQAVALTAETRPDVVLMDIRMPVLDGIAATREILTATGPRPKVIVLTTFDLDEYVYGALGEGASGFLLKDTPPDRIISAIRTIAAGDILLAPRITHRLIETHARQHRAAAGGGRLDELTARETEVLRLVGNGLTNTQIAARLVVSEATVKTHLKHTMSKLRLNSRAQAVVVAYETGLVVPGTG</sequence>
<reference evidence="8 9" key="1">
    <citation type="submission" date="2021-01" db="EMBL/GenBank/DDBJ databases">
        <title>Whole genome shotgun sequence of Actinoplanes durhamensis NBRC 14914.</title>
        <authorList>
            <person name="Komaki H."/>
            <person name="Tamura T."/>
        </authorList>
    </citation>
    <scope>NUCLEOTIDE SEQUENCE [LARGE SCALE GENOMIC DNA]</scope>
    <source>
        <strain evidence="8 9">NBRC 14914</strain>
    </source>
</reference>
<dbReference type="EMBL" id="BOML01000027">
    <property type="protein sequence ID" value="GIE01953.1"/>
    <property type="molecule type" value="Genomic_DNA"/>
</dbReference>
<keyword evidence="4" id="KW-0804">Transcription</keyword>
<evidence type="ECO:0000313" key="8">
    <source>
        <dbReference type="EMBL" id="GIE01953.1"/>
    </source>
</evidence>
<dbReference type="SMART" id="SM00448">
    <property type="entry name" value="REC"/>
    <property type="match status" value="1"/>
</dbReference>